<dbReference type="EMBL" id="JAPTGG010000008">
    <property type="protein sequence ID" value="MCZ0865721.1"/>
    <property type="molecule type" value="Genomic_DNA"/>
</dbReference>
<comment type="caution">
    <text evidence="1">The sequence shown here is derived from an EMBL/GenBank/DDBJ whole genome shotgun (WGS) entry which is preliminary data.</text>
</comment>
<evidence type="ECO:0000313" key="2">
    <source>
        <dbReference type="Proteomes" id="UP001069090"/>
    </source>
</evidence>
<protein>
    <submittedName>
        <fullName evidence="1">DNA polymerase III subunit chi</fullName>
    </submittedName>
</protein>
<dbReference type="GO" id="GO:0003887">
    <property type="term" value="F:DNA-directed DNA polymerase activity"/>
    <property type="evidence" value="ECO:0007669"/>
    <property type="project" value="InterPro"/>
</dbReference>
<dbReference type="GO" id="GO:0003677">
    <property type="term" value="F:DNA binding"/>
    <property type="evidence" value="ECO:0007669"/>
    <property type="project" value="InterPro"/>
</dbReference>
<dbReference type="PANTHER" id="PTHR38767:SF1">
    <property type="entry name" value="DNA POLYMERASE III SUBUNIT CHI"/>
    <property type="match status" value="1"/>
</dbReference>
<reference evidence="1 2" key="1">
    <citation type="submission" date="2022-12" db="EMBL/GenBank/DDBJ databases">
        <title>Dasania phycosphaerae sp. nov., isolated from particulate material of the south coast of Korea.</title>
        <authorList>
            <person name="Jiang Y."/>
        </authorList>
    </citation>
    <scope>NUCLEOTIDE SEQUENCE [LARGE SCALE GENOMIC DNA]</scope>
    <source>
        <strain evidence="1 2">GY-19</strain>
    </source>
</reference>
<name>A0A9J6RN35_9GAMM</name>
<dbReference type="SUPFAM" id="SSF102400">
    <property type="entry name" value="DNA polymerase III chi subunit"/>
    <property type="match status" value="1"/>
</dbReference>
<dbReference type="Pfam" id="PF04364">
    <property type="entry name" value="DNA_pol3_chi"/>
    <property type="match status" value="1"/>
</dbReference>
<accession>A0A9J6RN35</accession>
<dbReference type="AlphaFoldDB" id="A0A9J6RN35"/>
<dbReference type="Proteomes" id="UP001069090">
    <property type="component" value="Unassembled WGS sequence"/>
</dbReference>
<dbReference type="GO" id="GO:0006260">
    <property type="term" value="P:DNA replication"/>
    <property type="evidence" value="ECO:0007669"/>
    <property type="project" value="InterPro"/>
</dbReference>
<sequence>MTKIDFYVLADEAVLQRYLFACRLIEKAYRLGNRVFVHGSSQQQLDKLDQLLWTFRANSFLPHRCYPLAATSADTEQAALAEGEIILSTELPPEPYHDVMVNLSNQVPDFFSRFQRVSEIVVQHEQIKAATRSNFRYYRERGYEVKTHQLAQQAAH</sequence>
<dbReference type="RefSeq" id="WP_258331862.1">
    <property type="nucleotide sequence ID" value="NZ_JAPTGG010000008.1"/>
</dbReference>
<organism evidence="1 2">
    <name type="scientific">Dasania phycosphaerae</name>
    <dbReference type="NCBI Taxonomy" id="2950436"/>
    <lineage>
        <taxon>Bacteria</taxon>
        <taxon>Pseudomonadati</taxon>
        <taxon>Pseudomonadota</taxon>
        <taxon>Gammaproteobacteria</taxon>
        <taxon>Cellvibrionales</taxon>
        <taxon>Spongiibacteraceae</taxon>
        <taxon>Dasania</taxon>
    </lineage>
</organism>
<keyword evidence="2" id="KW-1185">Reference proteome</keyword>
<dbReference type="Gene3D" id="3.40.50.10110">
    <property type="entry name" value="DNA polymerase III subunit chi"/>
    <property type="match status" value="1"/>
</dbReference>
<dbReference type="PANTHER" id="PTHR38767">
    <property type="entry name" value="DNA POLYMERASE III SUBUNIT CHI"/>
    <property type="match status" value="1"/>
</dbReference>
<dbReference type="InterPro" id="IPR036768">
    <property type="entry name" value="PolIII_chi_sf"/>
</dbReference>
<evidence type="ECO:0000313" key="1">
    <source>
        <dbReference type="EMBL" id="MCZ0865721.1"/>
    </source>
</evidence>
<proteinExistence type="predicted"/>
<dbReference type="InterPro" id="IPR007459">
    <property type="entry name" value="DNA_pol3_chi"/>
</dbReference>
<gene>
    <name evidence="1" type="ORF">O0V09_10940</name>
</gene>
<dbReference type="GO" id="GO:0032298">
    <property type="term" value="P:positive regulation of DNA-templated DNA replication initiation"/>
    <property type="evidence" value="ECO:0007669"/>
    <property type="project" value="TreeGrafter"/>
</dbReference>